<keyword evidence="1" id="KW-0732">Signal</keyword>
<dbReference type="InterPro" id="IPR036058">
    <property type="entry name" value="Kazal_dom_sf"/>
</dbReference>
<feature type="signal peptide" evidence="1">
    <location>
        <begin position="1"/>
        <end position="29"/>
    </location>
</feature>
<dbReference type="CDD" id="cd00104">
    <property type="entry name" value="KAZAL_FS"/>
    <property type="match status" value="1"/>
</dbReference>
<dbReference type="SUPFAM" id="SSF100895">
    <property type="entry name" value="Kazal-type serine protease inhibitors"/>
    <property type="match status" value="1"/>
</dbReference>
<evidence type="ECO:0000313" key="3">
    <source>
        <dbReference type="EMBL" id="CAH0766250.1"/>
    </source>
</evidence>
<dbReference type="Gene3D" id="3.30.60.30">
    <property type="match status" value="1"/>
</dbReference>
<proteinExistence type="predicted"/>
<protein>
    <recommendedName>
        <fullName evidence="2">Kazal-like domain-containing protein</fullName>
    </recommendedName>
</protein>
<reference evidence="3" key="1">
    <citation type="submission" date="2021-12" db="EMBL/GenBank/DDBJ databases">
        <authorList>
            <person name="King R."/>
        </authorList>
    </citation>
    <scope>NUCLEOTIDE SEQUENCE</scope>
</reference>
<dbReference type="EMBL" id="OU963863">
    <property type="protein sequence ID" value="CAH0766250.1"/>
    <property type="molecule type" value="Genomic_DNA"/>
</dbReference>
<dbReference type="Proteomes" id="UP001152759">
    <property type="component" value="Chromosome 2"/>
</dbReference>
<sequence length="99" mass="10932">MITMTARMGFHHALALMLLVALIRDAGSAALPGEHPESLRRMTRALVSEACKTCFINYSYSYQPQCGNDGQTYPNLSILKCDKVCKDKPDLMVLHPGTC</sequence>
<dbReference type="PROSITE" id="PS51465">
    <property type="entry name" value="KAZAL_2"/>
    <property type="match status" value="1"/>
</dbReference>
<feature type="domain" description="Kazal-like" evidence="2">
    <location>
        <begin position="45"/>
        <end position="99"/>
    </location>
</feature>
<evidence type="ECO:0000256" key="1">
    <source>
        <dbReference type="SAM" id="SignalP"/>
    </source>
</evidence>
<dbReference type="AlphaFoldDB" id="A0A9P0CAH8"/>
<dbReference type="Pfam" id="PF00050">
    <property type="entry name" value="Kazal_1"/>
    <property type="match status" value="1"/>
</dbReference>
<accession>A0A9P0CAH8</accession>
<evidence type="ECO:0000259" key="2">
    <source>
        <dbReference type="PROSITE" id="PS51465"/>
    </source>
</evidence>
<gene>
    <name evidence="3" type="ORF">BEMITA_LOCUS4225</name>
</gene>
<evidence type="ECO:0000313" key="4">
    <source>
        <dbReference type="Proteomes" id="UP001152759"/>
    </source>
</evidence>
<feature type="chain" id="PRO_5040204213" description="Kazal-like domain-containing protein" evidence="1">
    <location>
        <begin position="30"/>
        <end position="99"/>
    </location>
</feature>
<dbReference type="InterPro" id="IPR002350">
    <property type="entry name" value="Kazal_dom"/>
</dbReference>
<name>A0A9P0CAH8_BEMTA</name>
<keyword evidence="4" id="KW-1185">Reference proteome</keyword>
<organism evidence="3 4">
    <name type="scientific">Bemisia tabaci</name>
    <name type="common">Sweetpotato whitefly</name>
    <name type="synonym">Aleurodes tabaci</name>
    <dbReference type="NCBI Taxonomy" id="7038"/>
    <lineage>
        <taxon>Eukaryota</taxon>
        <taxon>Metazoa</taxon>
        <taxon>Ecdysozoa</taxon>
        <taxon>Arthropoda</taxon>
        <taxon>Hexapoda</taxon>
        <taxon>Insecta</taxon>
        <taxon>Pterygota</taxon>
        <taxon>Neoptera</taxon>
        <taxon>Paraneoptera</taxon>
        <taxon>Hemiptera</taxon>
        <taxon>Sternorrhyncha</taxon>
        <taxon>Aleyrodoidea</taxon>
        <taxon>Aleyrodidae</taxon>
        <taxon>Aleyrodinae</taxon>
        <taxon>Bemisia</taxon>
    </lineage>
</organism>